<gene>
    <name evidence="2" type="ORF">SAMN05216190_12437</name>
</gene>
<feature type="transmembrane region" description="Helical" evidence="1">
    <location>
        <begin position="186"/>
        <end position="206"/>
    </location>
</feature>
<dbReference type="Proteomes" id="UP000198784">
    <property type="component" value="Unassembled WGS sequence"/>
</dbReference>
<evidence type="ECO:0000313" key="2">
    <source>
        <dbReference type="EMBL" id="SFP91686.1"/>
    </source>
</evidence>
<keyword evidence="1" id="KW-0472">Membrane</keyword>
<feature type="transmembrane region" description="Helical" evidence="1">
    <location>
        <begin position="67"/>
        <end position="92"/>
    </location>
</feature>
<feature type="transmembrane region" description="Helical" evidence="1">
    <location>
        <begin position="36"/>
        <end position="55"/>
    </location>
</feature>
<evidence type="ECO:0000313" key="3">
    <source>
        <dbReference type="Proteomes" id="UP000198784"/>
    </source>
</evidence>
<proteinExistence type="predicted"/>
<accession>A0A1I5UAL6</accession>
<reference evidence="3" key="1">
    <citation type="submission" date="2016-10" db="EMBL/GenBank/DDBJ databases">
        <authorList>
            <person name="Varghese N."/>
            <person name="Submissions S."/>
        </authorList>
    </citation>
    <scope>NUCLEOTIDE SEQUENCE [LARGE SCALE GENOMIC DNA]</scope>
    <source>
        <strain evidence="3">DSM 17834</strain>
    </source>
</reference>
<sequence length="396" mass="43503">MAWLGLLLTLYLLKLWLGMREPFRHFSRGAMDISLLRIGLTLALAILLPVALAYVHRHVQAIPRLPINTLPHLLALLLLGAVTTGLGLYLLAQRLKLAEPSTEVSEHRNNWQKNLMPRELFIHLESHILANRRHREIPNRIYQKFEPSLCQEGGSEKGTFGGRTLVETQPILSEIAYGSGFRAVRIVTSVLGQTLLAVGALSLIGLSADLARVAHQPALLIGLIMPGMLLIFGAVLSRMGNAFWAEMQFRSLLLELSVEGTYTESKLSTGTGIYDSTRSENTVVRSTITPWFLVSDLLTSTFAISGNMNLEQERHILSLGKADDALDAVLGELEEFFASRQTIAGVNEVDLQSASQIYQMNEQTRALAAQPTSLALAAEQASGLLARTEEEQGTTT</sequence>
<organism evidence="2 3">
    <name type="scientific">Pseudomonas borbori</name>
    <dbReference type="NCBI Taxonomy" id="289003"/>
    <lineage>
        <taxon>Bacteria</taxon>
        <taxon>Pseudomonadati</taxon>
        <taxon>Pseudomonadota</taxon>
        <taxon>Gammaproteobacteria</taxon>
        <taxon>Pseudomonadales</taxon>
        <taxon>Pseudomonadaceae</taxon>
        <taxon>Pseudomonas</taxon>
    </lineage>
</organism>
<name>A0A1I5UAL6_9PSED</name>
<protein>
    <submittedName>
        <fullName evidence="2">Uncharacterized protein</fullName>
    </submittedName>
</protein>
<feature type="transmembrane region" description="Helical" evidence="1">
    <location>
        <begin position="218"/>
        <end position="236"/>
    </location>
</feature>
<keyword evidence="1" id="KW-0812">Transmembrane</keyword>
<keyword evidence="1" id="KW-1133">Transmembrane helix</keyword>
<dbReference type="AlphaFoldDB" id="A0A1I5UAL6"/>
<keyword evidence="3" id="KW-1185">Reference proteome</keyword>
<dbReference type="EMBL" id="FOWX01000024">
    <property type="protein sequence ID" value="SFP91686.1"/>
    <property type="molecule type" value="Genomic_DNA"/>
</dbReference>
<evidence type="ECO:0000256" key="1">
    <source>
        <dbReference type="SAM" id="Phobius"/>
    </source>
</evidence>
<dbReference type="STRING" id="289003.SAMN05216190_12437"/>